<organism evidence="2 3">
    <name type="scientific">Chromohalobacter canadensis</name>
    <dbReference type="NCBI Taxonomy" id="141389"/>
    <lineage>
        <taxon>Bacteria</taxon>
        <taxon>Pseudomonadati</taxon>
        <taxon>Pseudomonadota</taxon>
        <taxon>Gammaproteobacteria</taxon>
        <taxon>Oceanospirillales</taxon>
        <taxon>Halomonadaceae</taxon>
        <taxon>Chromohalobacter</taxon>
    </lineage>
</organism>
<dbReference type="OrthoDB" id="9790745at2"/>
<dbReference type="PANTHER" id="PTHR36849:SF1">
    <property type="entry name" value="CYTOPLASMIC PROTEIN"/>
    <property type="match status" value="1"/>
</dbReference>
<protein>
    <submittedName>
        <fullName evidence="2">Uncharacterized conserved protein YeaO, DUF488 family</fullName>
    </submittedName>
</protein>
<gene>
    <name evidence="2" type="ORF">SAMN05421509_105251</name>
</gene>
<dbReference type="Pfam" id="PF22752">
    <property type="entry name" value="DUF488-N3i"/>
    <property type="match status" value="1"/>
</dbReference>
<accession>A0A285VNK2</accession>
<name>A0A285VNK2_9GAMM</name>
<evidence type="ECO:0000313" key="2">
    <source>
        <dbReference type="EMBL" id="SOC55654.1"/>
    </source>
</evidence>
<evidence type="ECO:0000256" key="1">
    <source>
        <dbReference type="SAM" id="MobiDB-lite"/>
    </source>
</evidence>
<dbReference type="AlphaFoldDB" id="A0A285VNK2"/>
<feature type="region of interest" description="Disordered" evidence="1">
    <location>
        <begin position="118"/>
        <end position="158"/>
    </location>
</feature>
<dbReference type="RefSeq" id="WP_097023056.1">
    <property type="nucleotide sequence ID" value="NZ_OBQJ01000005.1"/>
</dbReference>
<dbReference type="PANTHER" id="PTHR36849">
    <property type="entry name" value="CYTOPLASMIC PROTEIN-RELATED"/>
    <property type="match status" value="1"/>
</dbReference>
<dbReference type="InterPro" id="IPR052552">
    <property type="entry name" value="YeaO-like"/>
</dbReference>
<proteinExistence type="predicted"/>
<sequence>MSYTIALKRIYQAAEESDGARVLVDRLWPRGKRRESLQLTDWYRDASPSNALRRAWHQGELNDTVFSHRYRWEIEDDPDVLLPLLRWAREGTLTLLTASREPQRSHLPYLRDMLLKALETEDREADDRTPSSSPCYADQATPPDADDSTSPETPNSPH</sequence>
<evidence type="ECO:0000313" key="3">
    <source>
        <dbReference type="Proteomes" id="UP000219023"/>
    </source>
</evidence>
<dbReference type="EMBL" id="OBQJ01000005">
    <property type="protein sequence ID" value="SOC55654.1"/>
    <property type="molecule type" value="Genomic_DNA"/>
</dbReference>
<dbReference type="Proteomes" id="UP000219023">
    <property type="component" value="Unassembled WGS sequence"/>
</dbReference>
<reference evidence="2 3" key="1">
    <citation type="submission" date="2017-08" db="EMBL/GenBank/DDBJ databases">
        <authorList>
            <person name="de Groot N.N."/>
        </authorList>
    </citation>
    <scope>NUCLEOTIDE SEQUENCE [LARGE SCALE GENOMIC DNA]</scope>
    <source>
        <strain evidence="2 3">USBA 855</strain>
    </source>
</reference>